<comment type="caution">
    <text evidence="9">The sequence shown here is derived from an EMBL/GenBank/DDBJ whole genome shotgun (WGS) entry which is preliminary data.</text>
</comment>
<evidence type="ECO:0000256" key="4">
    <source>
        <dbReference type="ARBA" id="ARBA00022989"/>
    </source>
</evidence>
<feature type="transmembrane region" description="Helical" evidence="7">
    <location>
        <begin position="31"/>
        <end position="57"/>
    </location>
</feature>
<gene>
    <name evidence="9" type="ORF">BTN85_0137</name>
</gene>
<keyword evidence="10" id="KW-1185">Reference proteome</keyword>
<reference evidence="9" key="1">
    <citation type="submission" date="2016-12" db="EMBL/GenBank/DDBJ databases">
        <title>Discovery of methanogenic haloarchaea.</title>
        <authorList>
            <person name="Sorokin D.Y."/>
            <person name="Makarova K.S."/>
            <person name="Abbas B."/>
            <person name="Ferrer M."/>
            <person name="Golyshin P.N."/>
        </authorList>
    </citation>
    <scope>NUCLEOTIDE SEQUENCE [LARGE SCALE GENOMIC DNA]</scope>
    <source>
        <strain evidence="9">HMET1</strain>
    </source>
</reference>
<comment type="subcellular location">
    <subcellularLocation>
        <location evidence="1">Cell membrane</location>
        <topology evidence="1">Multi-pass membrane protein</topology>
    </subcellularLocation>
</comment>
<proteinExistence type="predicted"/>
<organism evidence="9 10">
    <name type="scientific">Methanohalarchaeum thermophilum</name>
    <dbReference type="NCBI Taxonomy" id="1903181"/>
    <lineage>
        <taxon>Archaea</taxon>
        <taxon>Methanobacteriati</taxon>
        <taxon>Methanobacteriota</taxon>
        <taxon>Methanonatronarchaeia</taxon>
        <taxon>Methanonatronarchaeales</taxon>
        <taxon>Methanonatronarchaeaceae</taxon>
        <taxon>Candidatus Methanohalarchaeum</taxon>
    </lineage>
</organism>
<accession>A0A1Q6DTH0</accession>
<evidence type="ECO:0000259" key="8">
    <source>
        <dbReference type="Pfam" id="PF01292"/>
    </source>
</evidence>
<feature type="transmembrane region" description="Helical" evidence="7">
    <location>
        <begin position="227"/>
        <end position="253"/>
    </location>
</feature>
<feature type="transmembrane region" description="Helical" evidence="7">
    <location>
        <begin position="199"/>
        <end position="221"/>
    </location>
</feature>
<dbReference type="Gene3D" id="1.20.950.20">
    <property type="entry name" value="Transmembrane di-heme cytochromes, Chain C"/>
    <property type="match status" value="1"/>
</dbReference>
<dbReference type="GO" id="GO:0020037">
    <property type="term" value="F:heme binding"/>
    <property type="evidence" value="ECO:0007669"/>
    <property type="project" value="TreeGrafter"/>
</dbReference>
<dbReference type="SUPFAM" id="SSF81342">
    <property type="entry name" value="Transmembrane di-heme cytochromes"/>
    <property type="match status" value="1"/>
</dbReference>
<dbReference type="Pfam" id="PF01292">
    <property type="entry name" value="Ni_hydr_CYTB"/>
    <property type="match status" value="1"/>
</dbReference>
<evidence type="ECO:0000256" key="7">
    <source>
        <dbReference type="SAM" id="Phobius"/>
    </source>
</evidence>
<keyword evidence="3 7" id="KW-0812">Transmembrane</keyword>
<name>A0A1Q6DTH0_METT1</name>
<feature type="domain" description="Cytochrome b561 bacterial/Ni-hydrogenase" evidence="8">
    <location>
        <begin position="86"/>
        <end position="261"/>
    </location>
</feature>
<feature type="transmembrane region" description="Helical" evidence="7">
    <location>
        <begin position="96"/>
        <end position="117"/>
    </location>
</feature>
<dbReference type="STRING" id="1903181.BTN85_0137"/>
<dbReference type="PANTHER" id="PTHR30485:SF1">
    <property type="entry name" value="CYTOCHROME YDHU-RELATED"/>
    <property type="match status" value="1"/>
</dbReference>
<dbReference type="GO" id="GO:0005886">
    <property type="term" value="C:plasma membrane"/>
    <property type="evidence" value="ECO:0007669"/>
    <property type="project" value="UniProtKB-SubCell"/>
</dbReference>
<dbReference type="PANTHER" id="PTHR30485">
    <property type="entry name" value="NI/FE-HYDROGENASE 1 B-TYPE CYTOCHROME SUBUNIT"/>
    <property type="match status" value="1"/>
</dbReference>
<dbReference type="InterPro" id="IPR011577">
    <property type="entry name" value="Cyt_b561_bac/Ni-Hgenase"/>
</dbReference>
<sequence length="297" mass="33871">MLIKIVVGPSNLLALPISPGFTPEVEIQRYVFYQVAMLIEYLGIPIMGLFLLLGLLYKARSFLREERAESESESVEKLSEDSYVERFSLPQVFEHGVMAVSTGILLITGLGMKFYHYFPWIPDLVGGLPNLWQIHKIFALGVIAVSIYHAIWYIAVEQFPMEMLPKLDDLKQGFKEIGYALGITDNEIRLGKYGWREKFDYWGAIIFYPILIITGLIMWNINFSLEIMPLGVVLGAEVLHSIDAIAASAAIMLHFYHVHFNSEALPYGSQIMDGKMSEKDAKKEHPKWFESIKEENE</sequence>
<feature type="region of interest" description="Disordered" evidence="6">
    <location>
        <begin position="278"/>
        <end position="297"/>
    </location>
</feature>
<dbReference type="GO" id="GO:0022904">
    <property type="term" value="P:respiratory electron transport chain"/>
    <property type="evidence" value="ECO:0007669"/>
    <property type="project" value="InterPro"/>
</dbReference>
<keyword evidence="4 7" id="KW-1133">Transmembrane helix</keyword>
<protein>
    <submittedName>
        <fullName evidence="9">Formate dehydrogenase cytochrome b556 subunit</fullName>
    </submittedName>
</protein>
<keyword evidence="5 7" id="KW-0472">Membrane</keyword>
<dbReference type="InterPro" id="IPR016174">
    <property type="entry name" value="Di-haem_cyt_TM"/>
</dbReference>
<dbReference type="AlphaFoldDB" id="A0A1Q6DTH0"/>
<dbReference type="Proteomes" id="UP000185744">
    <property type="component" value="Unassembled WGS sequence"/>
</dbReference>
<evidence type="ECO:0000256" key="1">
    <source>
        <dbReference type="ARBA" id="ARBA00004651"/>
    </source>
</evidence>
<dbReference type="InterPro" id="IPR051542">
    <property type="entry name" value="Hydrogenase_cytochrome"/>
</dbReference>
<evidence type="ECO:0000313" key="9">
    <source>
        <dbReference type="EMBL" id="OKY77669.1"/>
    </source>
</evidence>
<evidence type="ECO:0000256" key="5">
    <source>
        <dbReference type="ARBA" id="ARBA00023136"/>
    </source>
</evidence>
<evidence type="ECO:0000313" key="10">
    <source>
        <dbReference type="Proteomes" id="UP000185744"/>
    </source>
</evidence>
<feature type="transmembrane region" description="Helical" evidence="7">
    <location>
        <begin position="137"/>
        <end position="156"/>
    </location>
</feature>
<keyword evidence="2" id="KW-1003">Cell membrane</keyword>
<evidence type="ECO:0000256" key="6">
    <source>
        <dbReference type="SAM" id="MobiDB-lite"/>
    </source>
</evidence>
<evidence type="ECO:0000256" key="3">
    <source>
        <dbReference type="ARBA" id="ARBA00022692"/>
    </source>
</evidence>
<dbReference type="InParanoid" id="A0A1Q6DTH0"/>
<dbReference type="GO" id="GO:0009055">
    <property type="term" value="F:electron transfer activity"/>
    <property type="evidence" value="ECO:0007669"/>
    <property type="project" value="InterPro"/>
</dbReference>
<dbReference type="EMBL" id="MSDW01000001">
    <property type="protein sequence ID" value="OKY77669.1"/>
    <property type="molecule type" value="Genomic_DNA"/>
</dbReference>
<evidence type="ECO:0000256" key="2">
    <source>
        <dbReference type="ARBA" id="ARBA00022475"/>
    </source>
</evidence>